<feature type="transmembrane region" description="Helical" evidence="9">
    <location>
        <begin position="497"/>
        <end position="527"/>
    </location>
</feature>
<dbReference type="FunCoup" id="E2BT86">
    <property type="interactions" value="229"/>
</dbReference>
<dbReference type="PANTHER" id="PTHR11923:SF93">
    <property type="entry name" value="GH07959P-RELATED"/>
    <property type="match status" value="1"/>
</dbReference>
<dbReference type="GO" id="GO:0005044">
    <property type="term" value="F:scavenger receptor activity"/>
    <property type="evidence" value="ECO:0007669"/>
    <property type="project" value="TreeGrafter"/>
</dbReference>
<keyword evidence="7" id="KW-0325">Glycoprotein</keyword>
<evidence type="ECO:0000256" key="9">
    <source>
        <dbReference type="SAM" id="Phobius"/>
    </source>
</evidence>
<evidence type="ECO:0000256" key="8">
    <source>
        <dbReference type="SAM" id="MobiDB-lite"/>
    </source>
</evidence>
<evidence type="ECO:0000313" key="10">
    <source>
        <dbReference type="EMBL" id="EFN81088.1"/>
    </source>
</evidence>
<keyword evidence="6 9" id="KW-0472">Membrane</keyword>
<dbReference type="GO" id="GO:0005886">
    <property type="term" value="C:plasma membrane"/>
    <property type="evidence" value="ECO:0007669"/>
    <property type="project" value="UniProtKB-SubCell"/>
</dbReference>
<dbReference type="Proteomes" id="UP000008237">
    <property type="component" value="Unassembled WGS sequence"/>
</dbReference>
<protein>
    <submittedName>
        <fullName evidence="10">Scavenger receptor class B member 1</fullName>
    </submittedName>
</protein>
<dbReference type="PhylomeDB" id="E2BT86"/>
<evidence type="ECO:0000256" key="3">
    <source>
        <dbReference type="ARBA" id="ARBA00022475"/>
    </source>
</evidence>
<evidence type="ECO:0000256" key="2">
    <source>
        <dbReference type="ARBA" id="ARBA00010532"/>
    </source>
</evidence>
<evidence type="ECO:0000313" key="11">
    <source>
        <dbReference type="Proteomes" id="UP000008237"/>
    </source>
</evidence>
<evidence type="ECO:0000256" key="5">
    <source>
        <dbReference type="ARBA" id="ARBA00022989"/>
    </source>
</evidence>
<dbReference type="PANTHER" id="PTHR11923">
    <property type="entry name" value="SCAVENGER RECEPTOR CLASS B TYPE-1 SR-B1"/>
    <property type="match status" value="1"/>
</dbReference>
<keyword evidence="11" id="KW-1185">Reference proteome</keyword>
<feature type="region of interest" description="Disordered" evidence="8">
    <location>
        <begin position="344"/>
        <end position="372"/>
    </location>
</feature>
<keyword evidence="10" id="KW-0675">Receptor</keyword>
<dbReference type="OMA" id="WIMQKEM"/>
<dbReference type="InterPro" id="IPR002159">
    <property type="entry name" value="CD36_fam"/>
</dbReference>
<comment type="subcellular location">
    <subcellularLocation>
        <location evidence="1">Cell membrane</location>
    </subcellularLocation>
</comment>
<evidence type="ECO:0000256" key="4">
    <source>
        <dbReference type="ARBA" id="ARBA00022692"/>
    </source>
</evidence>
<dbReference type="OrthoDB" id="514335at2759"/>
<evidence type="ECO:0000256" key="7">
    <source>
        <dbReference type="ARBA" id="ARBA00023180"/>
    </source>
</evidence>
<sequence>MRPWTNKSLSLGVIGLLLLVCGVSLSVLWPIIFHQILQKGLALTPTSRSFDVWNDTSNLPPMYFNIYMFNWTNPQELKMHGKKPHFVQVGPYVFREVRQKVNVTFHPTNKTVSYFQRRSWYFDAERSNGSLSDIINHLNIVAVSAAHKIRYWDYSFQKSLSIMLTSSKIYVTKTVGELLFTGYSDTLLTMGKMLVTDDTPLYDRFGWFYMRNNSAEMDGIMNMETGVDDISHLGIMRKWRYRDTTKYHRSPCNVIEGSASEFWPPNQTKEGITLFSVDLCRSVIYEYERTVSHMGIEGYRYTMDKKTLENDTRRRYPHEQAKYFEPTTTTEDFFAAEHTNEGLLSTTTESPSYGSSEERSSESSDDMSDDDPDVINMGNCYCNGECTPSGLINVSSCRYGAPVFMSLPHFHKTDPSLLNQIEGLNPNDGDYDFSITLEPTTGIPLEVAAKLQVNILVQPSEIVSLFKNVPRIYFPIMWFNLTVEITKEMASDLKQLLALPTVMLCTGVIMAIVGLCLIAAVALLYLVKKKPTPPAPAEVAPEKPVDEPLEKKSETVYMDKITANEDANVRSDRRLYAKLY</sequence>
<evidence type="ECO:0000256" key="1">
    <source>
        <dbReference type="ARBA" id="ARBA00004236"/>
    </source>
</evidence>
<accession>E2BT86</accession>
<keyword evidence="4 9" id="KW-0812">Transmembrane</keyword>
<name>E2BT86_HARSA</name>
<evidence type="ECO:0000256" key="6">
    <source>
        <dbReference type="ARBA" id="ARBA00023136"/>
    </source>
</evidence>
<dbReference type="EMBL" id="GL450384">
    <property type="protein sequence ID" value="EFN81088.1"/>
    <property type="molecule type" value="Genomic_DNA"/>
</dbReference>
<dbReference type="STRING" id="610380.E2BT86"/>
<dbReference type="PRINTS" id="PR01609">
    <property type="entry name" value="CD36FAMILY"/>
</dbReference>
<dbReference type="GO" id="GO:0005737">
    <property type="term" value="C:cytoplasm"/>
    <property type="evidence" value="ECO:0007669"/>
    <property type="project" value="TreeGrafter"/>
</dbReference>
<dbReference type="AlphaFoldDB" id="E2BT86"/>
<organism evidence="11">
    <name type="scientific">Harpegnathos saltator</name>
    <name type="common">Jerdon's jumping ant</name>
    <dbReference type="NCBI Taxonomy" id="610380"/>
    <lineage>
        <taxon>Eukaryota</taxon>
        <taxon>Metazoa</taxon>
        <taxon>Ecdysozoa</taxon>
        <taxon>Arthropoda</taxon>
        <taxon>Hexapoda</taxon>
        <taxon>Insecta</taxon>
        <taxon>Pterygota</taxon>
        <taxon>Neoptera</taxon>
        <taxon>Endopterygota</taxon>
        <taxon>Hymenoptera</taxon>
        <taxon>Apocrita</taxon>
        <taxon>Aculeata</taxon>
        <taxon>Formicoidea</taxon>
        <taxon>Formicidae</taxon>
        <taxon>Ponerinae</taxon>
        <taxon>Ponerini</taxon>
        <taxon>Harpegnathos</taxon>
    </lineage>
</organism>
<dbReference type="InParanoid" id="E2BT86"/>
<gene>
    <name evidence="10" type="ORF">EAI_03797</name>
</gene>
<proteinExistence type="inferred from homology"/>
<dbReference type="KEGG" id="hst:105186301"/>
<comment type="similarity">
    <text evidence="2">Belongs to the CD36 family.</text>
</comment>
<feature type="compositionally biased region" description="Acidic residues" evidence="8">
    <location>
        <begin position="363"/>
        <end position="372"/>
    </location>
</feature>
<keyword evidence="3" id="KW-1003">Cell membrane</keyword>
<keyword evidence="5 9" id="KW-1133">Transmembrane helix</keyword>
<dbReference type="Pfam" id="PF01130">
    <property type="entry name" value="CD36"/>
    <property type="match status" value="1"/>
</dbReference>
<reference evidence="10 11" key="1">
    <citation type="journal article" date="2010" name="Science">
        <title>Genomic comparison of the ants Camponotus floridanus and Harpegnathos saltator.</title>
        <authorList>
            <person name="Bonasio R."/>
            <person name="Zhang G."/>
            <person name="Ye C."/>
            <person name="Mutti N.S."/>
            <person name="Fang X."/>
            <person name="Qin N."/>
            <person name="Donahue G."/>
            <person name="Yang P."/>
            <person name="Li Q."/>
            <person name="Li C."/>
            <person name="Zhang P."/>
            <person name="Huang Z."/>
            <person name="Berger S.L."/>
            <person name="Reinberg D."/>
            <person name="Wang J."/>
            <person name="Liebig J."/>
        </authorList>
    </citation>
    <scope>NUCLEOTIDE SEQUENCE [LARGE SCALE GENOMIC DNA]</scope>
    <source>
        <strain evidence="10 11">R22 G/1</strain>
    </source>
</reference>